<organism evidence="2">
    <name type="scientific">Anthurium amnicola</name>
    <dbReference type="NCBI Taxonomy" id="1678845"/>
    <lineage>
        <taxon>Eukaryota</taxon>
        <taxon>Viridiplantae</taxon>
        <taxon>Streptophyta</taxon>
        <taxon>Embryophyta</taxon>
        <taxon>Tracheophyta</taxon>
        <taxon>Spermatophyta</taxon>
        <taxon>Magnoliopsida</taxon>
        <taxon>Liliopsida</taxon>
        <taxon>Araceae</taxon>
        <taxon>Pothoideae</taxon>
        <taxon>Potheae</taxon>
        <taxon>Anthurium</taxon>
    </lineage>
</organism>
<dbReference type="AlphaFoldDB" id="A0A1D1YGC5"/>
<dbReference type="PANTHER" id="PTHR34587">
    <property type="entry name" value="VWFA DOMAIN-CONTAINING PROTEIN"/>
    <property type="match status" value="1"/>
</dbReference>
<dbReference type="EMBL" id="GDJX01014253">
    <property type="protein sequence ID" value="JAT53683.1"/>
    <property type="molecule type" value="Transcribed_RNA"/>
</dbReference>
<name>A0A1D1YGC5_9ARAE</name>
<accession>A0A1D1YGC5</accession>
<feature type="signal peptide" evidence="1">
    <location>
        <begin position="1"/>
        <end position="20"/>
    </location>
</feature>
<dbReference type="InterPro" id="IPR053216">
    <property type="entry name" value="Appressorial_penetr-assoc"/>
</dbReference>
<evidence type="ECO:0000256" key="1">
    <source>
        <dbReference type="SAM" id="SignalP"/>
    </source>
</evidence>
<reference evidence="2" key="1">
    <citation type="submission" date="2015-07" db="EMBL/GenBank/DDBJ databases">
        <title>Transcriptome Assembly of Anthurium amnicola.</title>
        <authorList>
            <person name="Suzuki J."/>
        </authorList>
    </citation>
    <scope>NUCLEOTIDE SEQUENCE</scope>
</reference>
<keyword evidence="1" id="KW-0732">Signal</keyword>
<evidence type="ECO:0000313" key="2">
    <source>
        <dbReference type="EMBL" id="JAT53683.1"/>
    </source>
</evidence>
<feature type="chain" id="PRO_5008900196" evidence="1">
    <location>
        <begin position="21"/>
        <end position="236"/>
    </location>
</feature>
<gene>
    <name evidence="2" type="primary">pks45</name>
    <name evidence="2" type="ORF">g.22820</name>
</gene>
<proteinExistence type="predicted"/>
<dbReference type="PANTHER" id="PTHR34587:SF2">
    <property type="entry name" value="G-PROTEIN COUPLED RECEPTORS FAMILY 1 PROFILE DOMAIN-CONTAINING PROTEIN"/>
    <property type="match status" value="1"/>
</dbReference>
<sequence length="236" mass="25619">MKINASVVFLLATLSLTAFGTPVTDVSVGRKKDLYKRALAFTDIKTFAKDTLSGKPSFEICKKSKLTKADGTQNKTPGPKGRTCVEAQLGEVPDITKMTSTIIVQPENGQRVKAKKPFQIKILMSNIDLGNFDNPATQYNIFGQQLNKKGLIKGHSHVTIQDLGNGKKPPNAQKIDFFQGLNGEDDNGLLSVTVPDGLSPGLKRLCTMSGSFSHQPLVMPVAQRGAQDDCIRFVVQ</sequence>
<protein>
    <submittedName>
        <fullName evidence="2">Putative polyketide synthase 45</fullName>
    </submittedName>
</protein>